<dbReference type="Pfam" id="PF13602">
    <property type="entry name" value="ADH_zinc_N_2"/>
    <property type="match status" value="1"/>
</dbReference>
<gene>
    <name evidence="2" type="ORF">WI372_02610</name>
</gene>
<dbReference type="Proteomes" id="UP001484239">
    <property type="component" value="Unassembled WGS sequence"/>
</dbReference>
<evidence type="ECO:0000313" key="2">
    <source>
        <dbReference type="EMBL" id="MEK9499873.1"/>
    </source>
</evidence>
<evidence type="ECO:0000259" key="1">
    <source>
        <dbReference type="SMART" id="SM00829"/>
    </source>
</evidence>
<dbReference type="PROSITE" id="PS01162">
    <property type="entry name" value="QOR_ZETA_CRYSTAL"/>
    <property type="match status" value="1"/>
</dbReference>
<dbReference type="Gene3D" id="3.40.50.720">
    <property type="entry name" value="NAD(P)-binding Rossmann-like Domain"/>
    <property type="match status" value="1"/>
</dbReference>
<name>A0ABU9E568_9BACT</name>
<dbReference type="PANTHER" id="PTHR44013">
    <property type="entry name" value="ZINC-TYPE ALCOHOL DEHYDROGENASE-LIKE PROTEIN C16A3.02C"/>
    <property type="match status" value="1"/>
</dbReference>
<dbReference type="SUPFAM" id="SSF51735">
    <property type="entry name" value="NAD(P)-binding Rossmann-fold domains"/>
    <property type="match status" value="1"/>
</dbReference>
<evidence type="ECO:0000313" key="3">
    <source>
        <dbReference type="Proteomes" id="UP001484239"/>
    </source>
</evidence>
<dbReference type="SMART" id="SM00829">
    <property type="entry name" value="PKS_ER"/>
    <property type="match status" value="1"/>
</dbReference>
<dbReference type="InterPro" id="IPR052733">
    <property type="entry name" value="Chloroplast_QOR"/>
</dbReference>
<accession>A0ABU9E568</accession>
<dbReference type="InterPro" id="IPR002364">
    <property type="entry name" value="Quin_OxRdtase/zeta-crystal_CS"/>
</dbReference>
<sequence>MTLREVDTPEPAPGQVRVRVAAAGTNAGDHHLLRGSPWLVRPMAGGMFRPKIRILGGNVAGTVDAVGDGVTAWSVGDEVVGELSSHGYGGFADFVCAPAEAFVARPEAVPAEVAAVVPTAGITALQAVRDKGEARAGERVLVVGASGGVGTFAVQIARDLGAQVTGVCSGRNADMVRSIGADQVVDYTAHDVTTLGEQYDLIIDVAAFRTFLDYRPIVAPGGRYVLVGGTPKWLYQAMLLGPLVSARSDRTFGFFIVQPSTDDLRTLLQMTAEGRLNPGIDRHYPLEEVPDAIRYLETRRARGKVVIDL</sequence>
<dbReference type="InterPro" id="IPR036291">
    <property type="entry name" value="NAD(P)-bd_dom_sf"/>
</dbReference>
<dbReference type="InterPro" id="IPR020843">
    <property type="entry name" value="ER"/>
</dbReference>
<dbReference type="SUPFAM" id="SSF50129">
    <property type="entry name" value="GroES-like"/>
    <property type="match status" value="1"/>
</dbReference>
<dbReference type="InterPro" id="IPR011032">
    <property type="entry name" value="GroES-like_sf"/>
</dbReference>
<dbReference type="PANTHER" id="PTHR44013:SF1">
    <property type="entry name" value="ZINC-TYPE ALCOHOL DEHYDROGENASE-LIKE PROTEIN C16A3.02C"/>
    <property type="match status" value="1"/>
</dbReference>
<dbReference type="InterPro" id="IPR013154">
    <property type="entry name" value="ADH-like_N"/>
</dbReference>
<feature type="domain" description="Enoyl reductase (ER)" evidence="1">
    <location>
        <begin position="1"/>
        <end position="307"/>
    </location>
</feature>
<dbReference type="Pfam" id="PF08240">
    <property type="entry name" value="ADH_N"/>
    <property type="match status" value="1"/>
</dbReference>
<comment type="caution">
    <text evidence="2">The sequence shown here is derived from an EMBL/GenBank/DDBJ whole genome shotgun (WGS) entry which is preliminary data.</text>
</comment>
<reference evidence="2 3" key="1">
    <citation type="submission" date="2024-02" db="EMBL/GenBank/DDBJ databases">
        <title>A novel Gemmatimonadota bacterium.</title>
        <authorList>
            <person name="Du Z.-J."/>
            <person name="Ye Y.-Q."/>
        </authorList>
    </citation>
    <scope>NUCLEOTIDE SEQUENCE [LARGE SCALE GENOMIC DNA]</scope>
    <source>
        <strain evidence="2 3">DH-20</strain>
    </source>
</reference>
<keyword evidence="3" id="KW-1185">Reference proteome</keyword>
<dbReference type="CDD" id="cd08267">
    <property type="entry name" value="MDR1"/>
    <property type="match status" value="1"/>
</dbReference>
<protein>
    <submittedName>
        <fullName evidence="2">NAD(P)-dependent alcohol dehydrogenase</fullName>
    </submittedName>
</protein>
<proteinExistence type="predicted"/>
<dbReference type="Gene3D" id="3.90.180.10">
    <property type="entry name" value="Medium-chain alcohol dehydrogenases, catalytic domain"/>
    <property type="match status" value="1"/>
</dbReference>
<organism evidence="2 3">
    <name type="scientific">Gaopeijia maritima</name>
    <dbReference type="NCBI Taxonomy" id="3119007"/>
    <lineage>
        <taxon>Bacteria</taxon>
        <taxon>Pseudomonadati</taxon>
        <taxon>Gemmatimonadota</taxon>
        <taxon>Longimicrobiia</taxon>
        <taxon>Gaopeijiales</taxon>
        <taxon>Gaopeijiaceae</taxon>
        <taxon>Gaopeijia</taxon>
    </lineage>
</organism>
<dbReference type="EMBL" id="JBBHLI010000001">
    <property type="protein sequence ID" value="MEK9499873.1"/>
    <property type="molecule type" value="Genomic_DNA"/>
</dbReference>
<dbReference type="RefSeq" id="WP_405282817.1">
    <property type="nucleotide sequence ID" value="NZ_CP144380.1"/>
</dbReference>